<dbReference type="PANTHER" id="PTHR48049">
    <property type="entry name" value="GLYCOSYLTRANSFERASE"/>
    <property type="match status" value="1"/>
</dbReference>
<name>A0AAD7LV38_QUISA</name>
<dbReference type="PANTHER" id="PTHR48049:SF60">
    <property type="entry name" value="UDP-GLYCOSYLTRANSFERASE 91B1"/>
    <property type="match status" value="1"/>
</dbReference>
<keyword evidence="3" id="KW-1185">Reference proteome</keyword>
<evidence type="ECO:0000313" key="2">
    <source>
        <dbReference type="EMBL" id="KAJ7964789.1"/>
    </source>
</evidence>
<organism evidence="2 3">
    <name type="scientific">Quillaja saponaria</name>
    <name type="common">Soap bark tree</name>
    <dbReference type="NCBI Taxonomy" id="32244"/>
    <lineage>
        <taxon>Eukaryota</taxon>
        <taxon>Viridiplantae</taxon>
        <taxon>Streptophyta</taxon>
        <taxon>Embryophyta</taxon>
        <taxon>Tracheophyta</taxon>
        <taxon>Spermatophyta</taxon>
        <taxon>Magnoliopsida</taxon>
        <taxon>eudicotyledons</taxon>
        <taxon>Gunneridae</taxon>
        <taxon>Pentapetalae</taxon>
        <taxon>rosids</taxon>
        <taxon>fabids</taxon>
        <taxon>Fabales</taxon>
        <taxon>Quillajaceae</taxon>
        <taxon>Quillaja</taxon>
    </lineage>
</organism>
<protein>
    <submittedName>
        <fullName evidence="2">UDP-glycosyltransferase</fullName>
    </submittedName>
</protein>
<accession>A0AAD7LV38</accession>
<dbReference type="EMBL" id="JARAOO010000006">
    <property type="protein sequence ID" value="KAJ7964789.1"/>
    <property type="molecule type" value="Genomic_DNA"/>
</dbReference>
<dbReference type="Pfam" id="PF00201">
    <property type="entry name" value="UDPGT"/>
    <property type="match status" value="1"/>
</dbReference>
<dbReference type="KEGG" id="qsa:O6P43_014542"/>
<keyword evidence="1" id="KW-0808">Transferase</keyword>
<dbReference type="GO" id="GO:0035251">
    <property type="term" value="F:UDP-glucosyltransferase activity"/>
    <property type="evidence" value="ECO:0007669"/>
    <property type="project" value="InterPro"/>
</dbReference>
<dbReference type="Proteomes" id="UP001163823">
    <property type="component" value="Chromosome 6"/>
</dbReference>
<evidence type="ECO:0000313" key="3">
    <source>
        <dbReference type="Proteomes" id="UP001163823"/>
    </source>
</evidence>
<dbReference type="InterPro" id="IPR050481">
    <property type="entry name" value="UDP-glycosyltransf_plant"/>
</dbReference>
<dbReference type="InterPro" id="IPR002213">
    <property type="entry name" value="UDP_glucos_trans"/>
</dbReference>
<comment type="caution">
    <text evidence="2">The sequence shown here is derived from an EMBL/GenBank/DDBJ whole genome shotgun (WGS) entry which is preliminary data.</text>
</comment>
<sequence>MGLRIEPRIVGSFVKTGCLKILAHESVGAYFTHCGAGSVLGGLNFGRVLVTLPFYADQSLHERVLEEKKVGVEIPRNEQDGSFTRTSVAKSLRLAMVDEEGSIYRDKAKEMGLLFGDSHIQERYIENFIEYLQNYKLKNRVPYVIKPLISSVDFLSCQCNKTVSIKFE</sequence>
<dbReference type="SUPFAM" id="SSF53756">
    <property type="entry name" value="UDP-Glycosyltransferase/glycogen phosphorylase"/>
    <property type="match status" value="1"/>
</dbReference>
<evidence type="ECO:0000256" key="1">
    <source>
        <dbReference type="ARBA" id="ARBA00022679"/>
    </source>
</evidence>
<dbReference type="AlphaFoldDB" id="A0AAD7LV38"/>
<dbReference type="Gene3D" id="3.40.50.2000">
    <property type="entry name" value="Glycogen Phosphorylase B"/>
    <property type="match status" value="1"/>
</dbReference>
<proteinExistence type="predicted"/>
<gene>
    <name evidence="2" type="ORF">O6P43_014542</name>
</gene>
<reference evidence="2" key="1">
    <citation type="journal article" date="2023" name="Science">
        <title>Elucidation of the pathway for biosynthesis of saponin adjuvants from the soapbark tree.</title>
        <authorList>
            <person name="Reed J."/>
            <person name="Orme A."/>
            <person name="El-Demerdash A."/>
            <person name="Owen C."/>
            <person name="Martin L.B.B."/>
            <person name="Misra R.C."/>
            <person name="Kikuchi S."/>
            <person name="Rejzek M."/>
            <person name="Martin A.C."/>
            <person name="Harkess A."/>
            <person name="Leebens-Mack J."/>
            <person name="Louveau T."/>
            <person name="Stephenson M.J."/>
            <person name="Osbourn A."/>
        </authorList>
    </citation>
    <scope>NUCLEOTIDE SEQUENCE</scope>
    <source>
        <strain evidence="2">S10</strain>
    </source>
</reference>